<proteinExistence type="predicted"/>
<name>A0A1J6K364_NICAT</name>
<comment type="caution">
    <text evidence="1">The sequence shown here is derived from an EMBL/GenBank/DDBJ whole genome shotgun (WGS) entry which is preliminary data.</text>
</comment>
<organism evidence="1 2">
    <name type="scientific">Nicotiana attenuata</name>
    <name type="common">Coyote tobacco</name>
    <dbReference type="NCBI Taxonomy" id="49451"/>
    <lineage>
        <taxon>Eukaryota</taxon>
        <taxon>Viridiplantae</taxon>
        <taxon>Streptophyta</taxon>
        <taxon>Embryophyta</taxon>
        <taxon>Tracheophyta</taxon>
        <taxon>Spermatophyta</taxon>
        <taxon>Magnoliopsida</taxon>
        <taxon>eudicotyledons</taxon>
        <taxon>Gunneridae</taxon>
        <taxon>Pentapetalae</taxon>
        <taxon>asterids</taxon>
        <taxon>lamiids</taxon>
        <taxon>Solanales</taxon>
        <taxon>Solanaceae</taxon>
        <taxon>Nicotianoideae</taxon>
        <taxon>Nicotianeae</taxon>
        <taxon>Nicotiana</taxon>
    </lineage>
</organism>
<sequence length="67" mass="7973">MEERGENHERTNFNCKSKCHRIISYHWMLQSMCLKTPSAIFVKISLSVSCEEYLGDFPFRRSRTTLE</sequence>
<dbReference type="Proteomes" id="UP000187609">
    <property type="component" value="Unassembled WGS sequence"/>
</dbReference>
<accession>A0A1J6K364</accession>
<dbReference type="EMBL" id="MJEQ01006854">
    <property type="protein sequence ID" value="OIT19552.1"/>
    <property type="molecule type" value="Genomic_DNA"/>
</dbReference>
<reference evidence="1" key="1">
    <citation type="submission" date="2016-11" db="EMBL/GenBank/DDBJ databases">
        <title>The genome of Nicotiana attenuata.</title>
        <authorList>
            <person name="Xu S."/>
            <person name="Brockmoeller T."/>
            <person name="Gaquerel E."/>
            <person name="Navarro A."/>
            <person name="Kuhl H."/>
            <person name="Gase K."/>
            <person name="Ling Z."/>
            <person name="Zhou W."/>
            <person name="Kreitzer C."/>
            <person name="Stanke M."/>
            <person name="Tang H."/>
            <person name="Lyons E."/>
            <person name="Pandey P."/>
            <person name="Pandey S.P."/>
            <person name="Timmermann B."/>
            <person name="Baldwin I.T."/>
        </authorList>
    </citation>
    <scope>NUCLEOTIDE SEQUENCE [LARGE SCALE GENOMIC DNA]</scope>
    <source>
        <strain evidence="1">UT</strain>
    </source>
</reference>
<protein>
    <submittedName>
        <fullName evidence="1">Uncharacterized protein</fullName>
    </submittedName>
</protein>
<dbReference type="AlphaFoldDB" id="A0A1J6K364"/>
<dbReference type="Gramene" id="OIT19552">
    <property type="protein sequence ID" value="OIT19552"/>
    <property type="gene ID" value="A4A49_40875"/>
</dbReference>
<keyword evidence="2" id="KW-1185">Reference proteome</keyword>
<evidence type="ECO:0000313" key="2">
    <source>
        <dbReference type="Proteomes" id="UP000187609"/>
    </source>
</evidence>
<evidence type="ECO:0000313" key="1">
    <source>
        <dbReference type="EMBL" id="OIT19552.1"/>
    </source>
</evidence>
<gene>
    <name evidence="1" type="ORF">A4A49_40875</name>
</gene>